<dbReference type="Ensembl" id="ENSOCUT00000051279.1">
    <property type="protein sequence ID" value="ENSOCUP00000047165.1"/>
    <property type="gene ID" value="ENSOCUG00000034185.1"/>
</dbReference>
<accession>A0A5F9DM62</accession>
<keyword evidence="3" id="KW-1185">Reference proteome</keyword>
<sequence>MDRFGATSESEGDHSFSDTSFEGTKKCESNSVSDKQNVDAKDRLDKGRENILYHWPPLHGHRNSVVIQ</sequence>
<dbReference type="EMBL" id="AAGW02045257">
    <property type="status" value="NOT_ANNOTATED_CDS"/>
    <property type="molecule type" value="Genomic_DNA"/>
</dbReference>
<name>A0A5F9DM62_RABIT</name>
<dbReference type="GeneTree" id="ENSGT00980000202806"/>
<evidence type="ECO:0000313" key="2">
    <source>
        <dbReference type="Ensembl" id="ENSOCUP00000047165.1"/>
    </source>
</evidence>
<proteinExistence type="predicted"/>
<dbReference type="Bgee" id="ENSOCUG00000034185">
    <property type="expression patterns" value="Expressed in brain and 8 other cell types or tissues"/>
</dbReference>
<reference evidence="2" key="2">
    <citation type="submission" date="2025-08" db="UniProtKB">
        <authorList>
            <consortium name="Ensembl"/>
        </authorList>
    </citation>
    <scope>IDENTIFICATION</scope>
    <source>
        <strain evidence="2">Thorbecke</strain>
    </source>
</reference>
<reference evidence="2" key="3">
    <citation type="submission" date="2025-09" db="UniProtKB">
        <authorList>
            <consortium name="Ensembl"/>
        </authorList>
    </citation>
    <scope>IDENTIFICATION</scope>
    <source>
        <strain evidence="2">Thorbecke</strain>
    </source>
</reference>
<evidence type="ECO:0000256" key="1">
    <source>
        <dbReference type="SAM" id="MobiDB-lite"/>
    </source>
</evidence>
<dbReference type="AlphaFoldDB" id="A0A5F9DM62"/>
<dbReference type="Proteomes" id="UP000001811">
    <property type="component" value="Chromosome 8"/>
</dbReference>
<dbReference type="STRING" id="9986.ENSOCUP00000047165"/>
<organism evidence="2 3">
    <name type="scientific">Oryctolagus cuniculus</name>
    <name type="common">Rabbit</name>
    <dbReference type="NCBI Taxonomy" id="9986"/>
    <lineage>
        <taxon>Eukaryota</taxon>
        <taxon>Metazoa</taxon>
        <taxon>Chordata</taxon>
        <taxon>Craniata</taxon>
        <taxon>Vertebrata</taxon>
        <taxon>Euteleostomi</taxon>
        <taxon>Mammalia</taxon>
        <taxon>Eutheria</taxon>
        <taxon>Euarchontoglires</taxon>
        <taxon>Glires</taxon>
        <taxon>Lagomorpha</taxon>
        <taxon>Leporidae</taxon>
        <taxon>Oryctolagus</taxon>
    </lineage>
</organism>
<protein>
    <submittedName>
        <fullName evidence="2">Uncharacterized protein</fullName>
    </submittedName>
</protein>
<evidence type="ECO:0000313" key="3">
    <source>
        <dbReference type="Proteomes" id="UP000001811"/>
    </source>
</evidence>
<feature type="region of interest" description="Disordered" evidence="1">
    <location>
        <begin position="1"/>
        <end position="43"/>
    </location>
</feature>
<reference evidence="2 3" key="1">
    <citation type="journal article" date="2011" name="Nature">
        <title>A high-resolution map of human evolutionary constraint using 29 mammals.</title>
        <authorList>
            <person name="Lindblad-Toh K."/>
            <person name="Garber M."/>
            <person name="Zuk O."/>
            <person name="Lin M.F."/>
            <person name="Parker B.J."/>
            <person name="Washietl S."/>
            <person name="Kheradpour P."/>
            <person name="Ernst J."/>
            <person name="Jordan G."/>
            <person name="Mauceli E."/>
            <person name="Ward L.D."/>
            <person name="Lowe C.B."/>
            <person name="Holloway A.K."/>
            <person name="Clamp M."/>
            <person name="Gnerre S."/>
            <person name="Alfoldi J."/>
            <person name="Beal K."/>
            <person name="Chang J."/>
            <person name="Clawson H."/>
            <person name="Cuff J."/>
            <person name="Di Palma F."/>
            <person name="Fitzgerald S."/>
            <person name="Flicek P."/>
            <person name="Guttman M."/>
            <person name="Hubisz M.J."/>
            <person name="Jaffe D.B."/>
            <person name="Jungreis I."/>
            <person name="Kent W.J."/>
            <person name="Kostka D."/>
            <person name="Lara M."/>
            <person name="Martins A.L."/>
            <person name="Massingham T."/>
            <person name="Moltke I."/>
            <person name="Raney B.J."/>
            <person name="Rasmussen M.D."/>
            <person name="Robinson J."/>
            <person name="Stark A."/>
            <person name="Vilella A.J."/>
            <person name="Wen J."/>
            <person name="Xie X."/>
            <person name="Zody M.C."/>
            <person name="Baldwin J."/>
            <person name="Bloom T."/>
            <person name="Chin C.W."/>
            <person name="Heiman D."/>
            <person name="Nicol R."/>
            <person name="Nusbaum C."/>
            <person name="Young S."/>
            <person name="Wilkinson J."/>
            <person name="Worley K.C."/>
            <person name="Kovar C.L."/>
            <person name="Muzny D.M."/>
            <person name="Gibbs R.A."/>
            <person name="Cree A."/>
            <person name="Dihn H.H."/>
            <person name="Fowler G."/>
            <person name="Jhangiani S."/>
            <person name="Joshi V."/>
            <person name="Lee S."/>
            <person name="Lewis L.R."/>
            <person name="Nazareth L.V."/>
            <person name="Okwuonu G."/>
            <person name="Santibanez J."/>
            <person name="Warren W.C."/>
            <person name="Mardis E.R."/>
            <person name="Weinstock G.M."/>
            <person name="Wilson R.K."/>
            <person name="Delehaunty K."/>
            <person name="Dooling D."/>
            <person name="Fronik C."/>
            <person name="Fulton L."/>
            <person name="Fulton B."/>
            <person name="Graves T."/>
            <person name="Minx P."/>
            <person name="Sodergren E."/>
            <person name="Birney E."/>
            <person name="Margulies E.H."/>
            <person name="Herrero J."/>
            <person name="Green E.D."/>
            <person name="Haussler D."/>
            <person name="Siepel A."/>
            <person name="Goldman N."/>
            <person name="Pollard K.S."/>
            <person name="Pedersen J.S."/>
            <person name="Lander E.S."/>
            <person name="Kellis M."/>
        </authorList>
    </citation>
    <scope>NUCLEOTIDE SEQUENCE [LARGE SCALE GENOMIC DNA]</scope>
    <source>
        <strain evidence="2 3">Thorbecke inbred</strain>
    </source>
</reference>
<dbReference type="InParanoid" id="A0A5F9DM62"/>